<comment type="similarity">
    <text evidence="1 8 9">Belongs to the universal ribosomal protein uS5 family.</text>
</comment>
<evidence type="ECO:0000313" key="12">
    <source>
        <dbReference type="Proteomes" id="UP000067434"/>
    </source>
</evidence>
<proteinExistence type="inferred from homology"/>
<keyword evidence="3 8" id="KW-0694">RNA-binding</keyword>
<evidence type="ECO:0000256" key="2">
    <source>
        <dbReference type="ARBA" id="ARBA00022730"/>
    </source>
</evidence>
<dbReference type="HAMAP" id="MF_01307_A">
    <property type="entry name" value="Ribosomal_uS5_A"/>
    <property type="match status" value="1"/>
</dbReference>
<dbReference type="OrthoDB" id="38155at2157"/>
<dbReference type="NCBIfam" id="TIGR01020">
    <property type="entry name" value="uS5_euk_arch"/>
    <property type="match status" value="1"/>
</dbReference>
<dbReference type="Gene3D" id="3.30.230.10">
    <property type="match status" value="1"/>
</dbReference>
<keyword evidence="5 8" id="KW-0687">Ribonucleoprotein</keyword>
<keyword evidence="2 8" id="KW-0699">rRNA-binding</keyword>
<dbReference type="InterPro" id="IPR005324">
    <property type="entry name" value="Ribosomal_uS5_C"/>
</dbReference>
<dbReference type="Proteomes" id="UP000067434">
    <property type="component" value="Chromosome"/>
</dbReference>
<dbReference type="PANTHER" id="PTHR13718:SF4">
    <property type="entry name" value="40S RIBOSOMAL PROTEIN S2"/>
    <property type="match status" value="1"/>
</dbReference>
<evidence type="ECO:0000256" key="9">
    <source>
        <dbReference type="RuleBase" id="RU003823"/>
    </source>
</evidence>
<dbReference type="InterPro" id="IPR020568">
    <property type="entry name" value="Ribosomal_Su5_D2-typ_SF"/>
</dbReference>
<name>A0A0F7FJZ1_9CREN</name>
<comment type="function">
    <text evidence="8">With S4 and S12 plays an important role in translational accuracy.</text>
</comment>
<dbReference type="GO" id="GO:0003735">
    <property type="term" value="F:structural constituent of ribosome"/>
    <property type="evidence" value="ECO:0007669"/>
    <property type="project" value="UniProtKB-UniRule"/>
</dbReference>
<evidence type="ECO:0000256" key="5">
    <source>
        <dbReference type="ARBA" id="ARBA00023274"/>
    </source>
</evidence>
<dbReference type="InterPro" id="IPR014721">
    <property type="entry name" value="Ribsml_uS5_D2-typ_fold_subgr"/>
</dbReference>
<dbReference type="PROSITE" id="PS00585">
    <property type="entry name" value="RIBOSOMAL_S5"/>
    <property type="match status" value="1"/>
</dbReference>
<dbReference type="PATRIC" id="fig|1550241.5.peg.68"/>
<evidence type="ECO:0000256" key="6">
    <source>
        <dbReference type="ARBA" id="ARBA00025844"/>
    </source>
</evidence>
<dbReference type="InterPro" id="IPR000851">
    <property type="entry name" value="Ribosomal_uS5"/>
</dbReference>
<evidence type="ECO:0000313" key="11">
    <source>
        <dbReference type="EMBL" id="AKG39257.1"/>
    </source>
</evidence>
<dbReference type="KEGG" id="thf:MA03_00345"/>
<sequence length="203" mass="22205">MSLGSWVPRTYVGRLVAEGKIKSIDEIFSRNLPIREVEIIDALLPDLKFEVLNVNFVQRQTDSGEVSQYQVTVAVGNENGYVGIGMGKSKHIGTAIDKAVKRAKLNLIPVRRGCGSWECLCGQPHSVPFKVEGKSGSVRVVLLPAPKGVGIVASDVAKTVLRLAGINDVWSRSFGETRTTHNMAKAVYEALKATYKVHTPDMW</sequence>
<dbReference type="InterPro" id="IPR018192">
    <property type="entry name" value="Ribosomal_uS5_N_CS"/>
</dbReference>
<dbReference type="GeneID" id="25400634"/>
<dbReference type="STRING" id="1550241.MA03_00345"/>
<dbReference type="InterPro" id="IPR013810">
    <property type="entry name" value="Ribosomal_uS5_N"/>
</dbReference>
<dbReference type="GO" id="GO:0019843">
    <property type="term" value="F:rRNA binding"/>
    <property type="evidence" value="ECO:0007669"/>
    <property type="project" value="UniProtKB-UniRule"/>
</dbReference>
<dbReference type="SUPFAM" id="SSF54211">
    <property type="entry name" value="Ribosomal protein S5 domain 2-like"/>
    <property type="match status" value="1"/>
</dbReference>
<dbReference type="GO" id="GO:0022627">
    <property type="term" value="C:cytosolic small ribosomal subunit"/>
    <property type="evidence" value="ECO:0007669"/>
    <property type="project" value="TreeGrafter"/>
</dbReference>
<evidence type="ECO:0000256" key="7">
    <source>
        <dbReference type="ARBA" id="ARBA00035255"/>
    </source>
</evidence>
<dbReference type="NCBIfam" id="NF003125">
    <property type="entry name" value="PRK04044.1"/>
    <property type="match status" value="1"/>
</dbReference>
<dbReference type="FunFam" id="3.30.230.10:FF:000004">
    <property type="entry name" value="40S ribosomal protein S2"/>
    <property type="match status" value="1"/>
</dbReference>
<dbReference type="PANTHER" id="PTHR13718">
    <property type="entry name" value="RIBOSOMAL S SUBUNIT"/>
    <property type="match status" value="1"/>
</dbReference>
<evidence type="ECO:0000256" key="1">
    <source>
        <dbReference type="ARBA" id="ARBA00008945"/>
    </source>
</evidence>
<keyword evidence="12" id="KW-1185">Reference proteome</keyword>
<dbReference type="InterPro" id="IPR005711">
    <property type="entry name" value="Ribosomal_uS5_euk/arc"/>
</dbReference>
<dbReference type="RefSeq" id="WP_052884835.1">
    <property type="nucleotide sequence ID" value="NZ_CP009961.1"/>
</dbReference>
<dbReference type="SUPFAM" id="SSF54768">
    <property type="entry name" value="dsRNA-binding domain-like"/>
    <property type="match status" value="1"/>
</dbReference>
<dbReference type="AlphaFoldDB" id="A0A0F7FJZ1"/>
<feature type="domain" description="S5 DRBM" evidence="10">
    <location>
        <begin position="47"/>
        <end position="110"/>
    </location>
</feature>
<dbReference type="Pfam" id="PF00333">
    <property type="entry name" value="Ribosomal_S5"/>
    <property type="match status" value="1"/>
</dbReference>
<dbReference type="EMBL" id="CP009961">
    <property type="protein sequence ID" value="AKG39257.1"/>
    <property type="molecule type" value="Genomic_DNA"/>
</dbReference>
<keyword evidence="4 8" id="KW-0689">Ribosomal protein</keyword>
<gene>
    <name evidence="8" type="primary">rps5</name>
    <name evidence="11" type="ORF">MA03_00345</name>
</gene>
<dbReference type="FunFam" id="3.30.160.20:FF:000002">
    <property type="entry name" value="40S ribosomal protein S2"/>
    <property type="match status" value="1"/>
</dbReference>
<evidence type="ECO:0000256" key="4">
    <source>
        <dbReference type="ARBA" id="ARBA00022980"/>
    </source>
</evidence>
<dbReference type="GO" id="GO:0006412">
    <property type="term" value="P:translation"/>
    <property type="evidence" value="ECO:0007669"/>
    <property type="project" value="UniProtKB-UniRule"/>
</dbReference>
<comment type="domain">
    <text evidence="8">The N-terminal domain interacts with the head of the 30S subunit; the C-terminal domain interacts with the body and contacts protein S4. The interaction surface between S4 and S5 is involved in control of translational fidelity.</text>
</comment>
<protein>
    <recommendedName>
        <fullName evidence="7 8">Small ribosomal subunit protein uS5</fullName>
    </recommendedName>
</protein>
<dbReference type="PROSITE" id="PS50881">
    <property type="entry name" value="S5_DSRBD"/>
    <property type="match status" value="1"/>
</dbReference>
<comment type="subunit">
    <text evidence="6 8">Part of the 30S ribosomal subunit. Contacts protein S4.</text>
</comment>
<dbReference type="HOGENOM" id="CLU_065898_0_1_2"/>
<organism evidence="11 12">
    <name type="scientific">Infirmifilum uzonense</name>
    <dbReference type="NCBI Taxonomy" id="1550241"/>
    <lineage>
        <taxon>Archaea</taxon>
        <taxon>Thermoproteota</taxon>
        <taxon>Thermoprotei</taxon>
        <taxon>Thermofilales</taxon>
        <taxon>Thermofilaceae</taxon>
        <taxon>Infirmifilum</taxon>
    </lineage>
</organism>
<dbReference type="Pfam" id="PF03719">
    <property type="entry name" value="Ribosomal_S5_C"/>
    <property type="match status" value="1"/>
</dbReference>
<evidence type="ECO:0000256" key="3">
    <source>
        <dbReference type="ARBA" id="ARBA00022884"/>
    </source>
</evidence>
<evidence type="ECO:0000259" key="10">
    <source>
        <dbReference type="PROSITE" id="PS50881"/>
    </source>
</evidence>
<dbReference type="InterPro" id="IPR047866">
    <property type="entry name" value="Ribosomal_uS5_arc"/>
</dbReference>
<evidence type="ECO:0000256" key="8">
    <source>
        <dbReference type="HAMAP-Rule" id="MF_01307"/>
    </source>
</evidence>
<reference evidence="11 12" key="1">
    <citation type="journal article" date="2015" name="Stand. Genomic Sci.">
        <title>Complete genome sequence of and proposal of Thermofilum uzonense sp. nov. a novel hyperthermophilic crenarchaeon and emended description of the genus Thermofilum.</title>
        <authorList>
            <person name="Toshchakov S.V."/>
            <person name="Korzhenkov A.A."/>
            <person name="Samarov N.I."/>
            <person name="Mazunin I.O."/>
            <person name="Mozhey O.I."/>
            <person name="Shmyr I.S."/>
            <person name="Derbikova K.S."/>
            <person name="Taranov E.A."/>
            <person name="Dominova I.N."/>
            <person name="Bonch-Osmolovskaya E.A."/>
            <person name="Patrushev M.V."/>
            <person name="Podosokorskaya O.A."/>
            <person name="Kublanov I.V."/>
        </authorList>
    </citation>
    <scope>NUCLEOTIDE SEQUENCE [LARGE SCALE GENOMIC DNA]</scope>
    <source>
        <strain evidence="11 12">1807-2</strain>
    </source>
</reference>
<dbReference type="Gene3D" id="3.30.160.20">
    <property type="match status" value="1"/>
</dbReference>
<accession>A0A0F7FJZ1</accession>